<gene>
    <name evidence="1" type="ORF">GR138_12815</name>
</gene>
<dbReference type="AlphaFoldDB" id="A0A6N8SGQ4"/>
<evidence type="ECO:0000313" key="1">
    <source>
        <dbReference type="EMBL" id="MXN46072.1"/>
    </source>
</evidence>
<accession>A0A6N8SGQ4</accession>
<dbReference type="EMBL" id="WUMK01000004">
    <property type="protein sequence ID" value="MXN46072.1"/>
    <property type="molecule type" value="Genomic_DNA"/>
</dbReference>
<evidence type="ECO:0000313" key="2">
    <source>
        <dbReference type="Proteomes" id="UP000435802"/>
    </source>
</evidence>
<keyword evidence="2" id="KW-1185">Reference proteome</keyword>
<organism evidence="1 2">
    <name type="scientific">Shinella kummerowiae</name>
    <dbReference type="NCBI Taxonomy" id="417745"/>
    <lineage>
        <taxon>Bacteria</taxon>
        <taxon>Pseudomonadati</taxon>
        <taxon>Pseudomonadota</taxon>
        <taxon>Alphaproteobacteria</taxon>
        <taxon>Hyphomicrobiales</taxon>
        <taxon>Rhizobiaceae</taxon>
        <taxon>Shinella</taxon>
    </lineage>
</organism>
<protein>
    <submittedName>
        <fullName evidence="1">Uncharacterized protein</fullName>
    </submittedName>
</protein>
<dbReference type="Proteomes" id="UP000435802">
    <property type="component" value="Unassembled WGS sequence"/>
</dbReference>
<comment type="caution">
    <text evidence="1">The sequence shown here is derived from an EMBL/GenBank/DDBJ whole genome shotgun (WGS) entry which is preliminary data.</text>
</comment>
<sequence>MPHRSHRCDIYKVARQCGVKLFDGHLHSPTGRKAYECYCKPTVRDIGREHGEEHLRLVFMLMTGTKINAAELFADMLKAVSSLLIENPDLVKSPTLTKDFDAIDLGSLRRKTKAMKLPVENWKALLVLISVRFYRPIQGDLLDMIGEAA</sequence>
<name>A0A6N8SGQ4_9HYPH</name>
<reference evidence="1 2" key="1">
    <citation type="submission" date="2019-12" db="EMBL/GenBank/DDBJ databases">
        <title>Shinella kummerowiae sp. nov., a symbiotic bacterium isolated from root nodules of the herbal legume Kummerowia stipulacea.</title>
        <authorList>
            <person name="Gao J."/>
        </authorList>
    </citation>
    <scope>NUCLEOTIDE SEQUENCE [LARGE SCALE GENOMIC DNA]</scope>
    <source>
        <strain evidence="1 2">CCBAU 25048</strain>
    </source>
</reference>
<dbReference type="OrthoDB" id="8366302at2"/>
<dbReference type="RefSeq" id="WP_160859619.1">
    <property type="nucleotide sequence ID" value="NZ_WUMK01000004.1"/>
</dbReference>
<proteinExistence type="predicted"/>